<dbReference type="RefSeq" id="WP_002710687.1">
    <property type="nucleotide sequence ID" value="NZ_JH651384.1"/>
</dbReference>
<accession>A0A656HN96</accession>
<reference evidence="2" key="1">
    <citation type="journal article" date="2011" name="Stand. Genomic Sci.">
        <title>Genome sequence of the filamentous, gliding Thiothrix nivea neotype strain (JP2(T)).</title>
        <authorList>
            <person name="Lapidus A."/>
            <person name="Nolan M."/>
            <person name="Lucas S."/>
            <person name="Glavina Del Rio T."/>
            <person name="Tice H."/>
            <person name="Cheng J.F."/>
            <person name="Tapia R."/>
            <person name="Han C."/>
            <person name="Goodwin L."/>
            <person name="Pitluck S."/>
            <person name="Liolios K."/>
            <person name="Pagani I."/>
            <person name="Ivanova N."/>
            <person name="Huntemann M."/>
            <person name="Mavromatis K."/>
            <person name="Mikhailova N."/>
            <person name="Pati A."/>
            <person name="Chen A."/>
            <person name="Palaniappan K."/>
            <person name="Land M."/>
            <person name="Brambilla E.M."/>
            <person name="Rohde M."/>
            <person name="Abt B."/>
            <person name="Verbarg S."/>
            <person name="Goker M."/>
            <person name="Bristow J."/>
            <person name="Eisen J.A."/>
            <person name="Markowitz V."/>
            <person name="Hugenholtz P."/>
            <person name="Kyrpides N.C."/>
            <person name="Klenk H.P."/>
            <person name="Woyke T."/>
        </authorList>
    </citation>
    <scope>NUCLEOTIDE SEQUENCE [LARGE SCALE GENOMIC DNA]</scope>
    <source>
        <strain evidence="2">ATCC 35100 / DSM 5205 / JP2</strain>
    </source>
</reference>
<organism evidence="1 2">
    <name type="scientific">Thiothrix nivea (strain ATCC 35100 / DSM 5205 / JP2)</name>
    <dbReference type="NCBI Taxonomy" id="870187"/>
    <lineage>
        <taxon>Bacteria</taxon>
        <taxon>Pseudomonadati</taxon>
        <taxon>Pseudomonadota</taxon>
        <taxon>Gammaproteobacteria</taxon>
        <taxon>Thiotrichales</taxon>
        <taxon>Thiotrichaceae</taxon>
        <taxon>Thiothrix</taxon>
    </lineage>
</organism>
<proteinExistence type="predicted"/>
<evidence type="ECO:0000313" key="2">
    <source>
        <dbReference type="Proteomes" id="UP000005317"/>
    </source>
</evidence>
<evidence type="ECO:0000313" key="1">
    <source>
        <dbReference type="EMBL" id="EIJ36820.1"/>
    </source>
</evidence>
<sequence>MALTEFFTSLKRNILARGIQDVSDPNKWASYLDGATIEKEGIHIPYSEIMAYTEQLVYRTTLCRECCEAGVCPHCGCTMPKAAMVASKVCPRERWGAMLTATEWLAYKQENNISFTVTQTGTTPTRQT</sequence>
<gene>
    <name evidence="1" type="ORF">Thini_4338</name>
</gene>
<protein>
    <submittedName>
        <fullName evidence="1">Uncharacterized protein</fullName>
    </submittedName>
</protein>
<dbReference type="AlphaFoldDB" id="A0A656HN96"/>
<dbReference type="Proteomes" id="UP000005317">
    <property type="component" value="Unassembled WGS sequence"/>
</dbReference>
<keyword evidence="2" id="KW-1185">Reference proteome</keyword>
<name>A0A656HN96_THINJ</name>
<dbReference type="EMBL" id="JH651384">
    <property type="protein sequence ID" value="EIJ36820.1"/>
    <property type="molecule type" value="Genomic_DNA"/>
</dbReference>